<keyword evidence="4 10" id="KW-0547">Nucleotide-binding</keyword>
<evidence type="ECO:0000256" key="1">
    <source>
        <dbReference type="ARBA" id="ARBA00005174"/>
    </source>
</evidence>
<dbReference type="InterPro" id="IPR011761">
    <property type="entry name" value="ATP-grasp"/>
</dbReference>
<sequence>MANGNGRSEKNFQHIQKNKYKFLFISWESLSGDLAWHIQKEGHEVKCFIKEVTDEYDGFLEKVDDWKKYADWADVIIFDDTGFGQEADKLRKSGKAVVGGSAYTDRLEMDREFGQAEMKRLGMLTLPSWDFDDYDTALKFMSENPGRYVYKPSTGVSSDWSGFLLMGKEDDGKDLVEILESNKKILSKNIKHFQLQKHISGVEVGASAFFNGQKFITPILVAFEHKRLFPGEIGPMTGEMGTSMFWSEPNVLFAETTGKMEEDLKKAGYVGYIDINCIVNGRGIYPLEYTARFGYPTIEIQQEGVLSDWGEFMHTIANYQDFDLKTKKGFQMGVVIVTPPFPYDDSWETEVHKDISILFRKPNTDGVHIGDVKMIDGVWRTAGHSGYHLIVTGSGTTMDEARKQSYARVENIMLVNMMYRTDIGATWPNDSDRLRTWGYLDQVQWPPLIVQKTESKSEHAQPDSSNSEQEPPKQKSQSAS</sequence>
<dbReference type="AlphaFoldDB" id="A0A2H0R5N2"/>
<protein>
    <recommendedName>
        <fullName evidence="2">phosphoribosylamine--glycine ligase</fullName>
        <ecNumber evidence="2">6.3.4.13</ecNumber>
    </recommendedName>
    <alternativeName>
        <fullName evidence="8">Glycinamide ribonucleotide synthetase</fullName>
    </alternativeName>
    <alternativeName>
        <fullName evidence="9">Phosphoribosylglycinamide synthetase</fullName>
    </alternativeName>
</protein>
<evidence type="ECO:0000259" key="12">
    <source>
        <dbReference type="PROSITE" id="PS50975"/>
    </source>
</evidence>
<dbReference type="InterPro" id="IPR000115">
    <property type="entry name" value="PRibGlycinamide_synth"/>
</dbReference>
<dbReference type="EMBL" id="PCXP01000019">
    <property type="protein sequence ID" value="PIR41838.1"/>
    <property type="molecule type" value="Genomic_DNA"/>
</dbReference>
<evidence type="ECO:0000256" key="4">
    <source>
        <dbReference type="ARBA" id="ARBA00022741"/>
    </source>
</evidence>
<organism evidence="13 14">
    <name type="scientific">Candidatus Yanofskybacteria bacterium CG10_big_fil_rev_8_21_14_0_10_37_15</name>
    <dbReference type="NCBI Taxonomy" id="1975097"/>
    <lineage>
        <taxon>Bacteria</taxon>
        <taxon>Candidatus Yanofskyibacteriota</taxon>
    </lineage>
</organism>
<dbReference type="GO" id="GO:0006189">
    <property type="term" value="P:'de novo' IMP biosynthetic process"/>
    <property type="evidence" value="ECO:0007669"/>
    <property type="project" value="UniProtKB-UniPathway"/>
</dbReference>
<feature type="domain" description="ATP-grasp" evidence="12">
    <location>
        <begin position="115"/>
        <end position="318"/>
    </location>
</feature>
<keyword evidence="3 13" id="KW-0436">Ligase</keyword>
<evidence type="ECO:0000256" key="7">
    <source>
        <dbReference type="ARBA" id="ARBA00038345"/>
    </source>
</evidence>
<comment type="caution">
    <text evidence="13">The sequence shown here is derived from an EMBL/GenBank/DDBJ whole genome shotgun (WGS) entry which is preliminary data.</text>
</comment>
<feature type="compositionally biased region" description="Polar residues" evidence="11">
    <location>
        <begin position="462"/>
        <end position="480"/>
    </location>
</feature>
<dbReference type="GO" id="GO:0046872">
    <property type="term" value="F:metal ion binding"/>
    <property type="evidence" value="ECO:0007669"/>
    <property type="project" value="InterPro"/>
</dbReference>
<keyword evidence="5" id="KW-0658">Purine biosynthesis</keyword>
<evidence type="ECO:0000256" key="6">
    <source>
        <dbReference type="ARBA" id="ARBA00022840"/>
    </source>
</evidence>
<evidence type="ECO:0000256" key="10">
    <source>
        <dbReference type="PROSITE-ProRule" id="PRU00409"/>
    </source>
</evidence>
<accession>A0A2H0R5N2</accession>
<proteinExistence type="inferred from homology"/>
<reference evidence="13 14" key="1">
    <citation type="submission" date="2017-09" db="EMBL/GenBank/DDBJ databases">
        <title>Depth-based differentiation of microbial function through sediment-hosted aquifers and enrichment of novel symbionts in the deep terrestrial subsurface.</title>
        <authorList>
            <person name="Probst A.J."/>
            <person name="Ladd B."/>
            <person name="Jarett J.K."/>
            <person name="Geller-Mcgrath D.E."/>
            <person name="Sieber C.M."/>
            <person name="Emerson J.B."/>
            <person name="Anantharaman K."/>
            <person name="Thomas B.C."/>
            <person name="Malmstrom R."/>
            <person name="Stieglmeier M."/>
            <person name="Klingl A."/>
            <person name="Woyke T."/>
            <person name="Ryan C.M."/>
            <person name="Banfield J.F."/>
        </authorList>
    </citation>
    <scope>NUCLEOTIDE SEQUENCE [LARGE SCALE GENOMIC DNA]</scope>
    <source>
        <strain evidence="13">CG10_big_fil_rev_8_21_14_0_10_37_15</strain>
    </source>
</reference>
<gene>
    <name evidence="13" type="ORF">COV30_01445</name>
</gene>
<dbReference type="SMART" id="SM01209">
    <property type="entry name" value="GARS_A"/>
    <property type="match status" value="1"/>
</dbReference>
<dbReference type="SUPFAM" id="SSF56059">
    <property type="entry name" value="Glutathione synthetase ATP-binding domain-like"/>
    <property type="match status" value="1"/>
</dbReference>
<dbReference type="Gene3D" id="3.90.600.10">
    <property type="entry name" value="Phosphoribosylglycinamide synthetase, C-terminal domain"/>
    <property type="match status" value="1"/>
</dbReference>
<dbReference type="Pfam" id="PF01071">
    <property type="entry name" value="GARS_A"/>
    <property type="match status" value="1"/>
</dbReference>
<evidence type="ECO:0000313" key="14">
    <source>
        <dbReference type="Proteomes" id="UP000230208"/>
    </source>
</evidence>
<dbReference type="InterPro" id="IPR020560">
    <property type="entry name" value="PRibGlycinamide_synth_C-dom"/>
</dbReference>
<dbReference type="SMART" id="SM01210">
    <property type="entry name" value="GARS_C"/>
    <property type="match status" value="1"/>
</dbReference>
<dbReference type="UniPathway" id="UPA00074">
    <property type="reaction ID" value="UER00125"/>
</dbReference>
<comment type="similarity">
    <text evidence="7">Belongs to the GARS family.</text>
</comment>
<dbReference type="GO" id="GO:0005524">
    <property type="term" value="F:ATP binding"/>
    <property type="evidence" value="ECO:0007669"/>
    <property type="project" value="UniProtKB-UniRule"/>
</dbReference>
<dbReference type="Gene3D" id="3.30.470.20">
    <property type="entry name" value="ATP-grasp fold, B domain"/>
    <property type="match status" value="1"/>
</dbReference>
<evidence type="ECO:0000256" key="5">
    <source>
        <dbReference type="ARBA" id="ARBA00022755"/>
    </source>
</evidence>
<dbReference type="GO" id="GO:0009113">
    <property type="term" value="P:purine nucleobase biosynthetic process"/>
    <property type="evidence" value="ECO:0007669"/>
    <property type="project" value="InterPro"/>
</dbReference>
<dbReference type="GO" id="GO:0004637">
    <property type="term" value="F:phosphoribosylamine-glycine ligase activity"/>
    <property type="evidence" value="ECO:0007669"/>
    <property type="project" value="UniProtKB-EC"/>
</dbReference>
<keyword evidence="6 10" id="KW-0067">ATP-binding</keyword>
<evidence type="ECO:0000256" key="3">
    <source>
        <dbReference type="ARBA" id="ARBA00022598"/>
    </source>
</evidence>
<dbReference type="PANTHER" id="PTHR43472:SF1">
    <property type="entry name" value="PHOSPHORIBOSYLAMINE--GLYCINE LIGASE, CHLOROPLASTIC"/>
    <property type="match status" value="1"/>
</dbReference>
<evidence type="ECO:0000256" key="9">
    <source>
        <dbReference type="ARBA" id="ARBA00042864"/>
    </source>
</evidence>
<dbReference type="Proteomes" id="UP000230208">
    <property type="component" value="Unassembled WGS sequence"/>
</dbReference>
<dbReference type="SUPFAM" id="SSF51246">
    <property type="entry name" value="Rudiment single hybrid motif"/>
    <property type="match status" value="1"/>
</dbReference>
<dbReference type="PROSITE" id="PS50975">
    <property type="entry name" value="ATP_GRASP"/>
    <property type="match status" value="1"/>
</dbReference>
<evidence type="ECO:0000256" key="8">
    <source>
        <dbReference type="ARBA" id="ARBA00042242"/>
    </source>
</evidence>
<feature type="region of interest" description="Disordered" evidence="11">
    <location>
        <begin position="450"/>
        <end position="480"/>
    </location>
</feature>
<dbReference type="PANTHER" id="PTHR43472">
    <property type="entry name" value="PHOSPHORIBOSYLAMINE--GLYCINE LIGASE"/>
    <property type="match status" value="1"/>
</dbReference>
<comment type="pathway">
    <text evidence="1">Purine metabolism; IMP biosynthesis via de novo pathway; N(1)-(5-phospho-D-ribosyl)glycinamide from 5-phospho-alpha-D-ribose 1-diphosphate: step 2/2.</text>
</comment>
<evidence type="ECO:0000256" key="11">
    <source>
        <dbReference type="SAM" id="MobiDB-lite"/>
    </source>
</evidence>
<dbReference type="EC" id="6.3.4.13" evidence="2"/>
<dbReference type="InterPro" id="IPR011054">
    <property type="entry name" value="Rudment_hybrid_motif"/>
</dbReference>
<dbReference type="InterPro" id="IPR037123">
    <property type="entry name" value="PRibGlycinamide_synth_C_sf"/>
</dbReference>
<evidence type="ECO:0000313" key="13">
    <source>
        <dbReference type="EMBL" id="PIR41838.1"/>
    </source>
</evidence>
<evidence type="ECO:0000256" key="2">
    <source>
        <dbReference type="ARBA" id="ARBA00013255"/>
    </source>
</evidence>
<name>A0A2H0R5N2_9BACT</name>
<dbReference type="InterPro" id="IPR020561">
    <property type="entry name" value="PRibGlycinamid_synth_ATP-grasp"/>
</dbReference>